<dbReference type="AlphaFoldDB" id="A0A086A3U5"/>
<dbReference type="PROSITE" id="PS50005">
    <property type="entry name" value="TPR"/>
    <property type="match status" value="1"/>
</dbReference>
<dbReference type="SMART" id="SM00028">
    <property type="entry name" value="TPR"/>
    <property type="match status" value="6"/>
</dbReference>
<dbReference type="PANTHER" id="PTHR12558:SF13">
    <property type="entry name" value="CELL DIVISION CYCLE PROTEIN 27 HOMOLOG"/>
    <property type="match status" value="1"/>
</dbReference>
<keyword evidence="1" id="KW-0802">TPR repeat</keyword>
<evidence type="ECO:0000313" key="3">
    <source>
        <dbReference type="Proteomes" id="UP000028705"/>
    </source>
</evidence>
<dbReference type="STRING" id="445961.IW15_16585"/>
<dbReference type="OrthoDB" id="1221582at2"/>
<organism evidence="2 3">
    <name type="scientific">Chryseobacterium soli</name>
    <dbReference type="NCBI Taxonomy" id="445961"/>
    <lineage>
        <taxon>Bacteria</taxon>
        <taxon>Pseudomonadati</taxon>
        <taxon>Bacteroidota</taxon>
        <taxon>Flavobacteriia</taxon>
        <taxon>Flavobacteriales</taxon>
        <taxon>Weeksellaceae</taxon>
        <taxon>Chryseobacterium group</taxon>
        <taxon>Chryseobacterium</taxon>
    </lineage>
</organism>
<name>A0A086A3U5_9FLAO</name>
<reference evidence="2 3" key="1">
    <citation type="submission" date="2014-07" db="EMBL/GenBank/DDBJ databases">
        <title>Genome of Chryseobacterium soli DSM 19298.</title>
        <authorList>
            <person name="Stropko S.J."/>
            <person name="Pipes S.E."/>
            <person name="Newman J."/>
        </authorList>
    </citation>
    <scope>NUCLEOTIDE SEQUENCE [LARGE SCALE GENOMIC DNA]</scope>
    <source>
        <strain evidence="2 3">DSM 19298</strain>
    </source>
</reference>
<keyword evidence="3" id="KW-1185">Reference proteome</keyword>
<gene>
    <name evidence="2" type="ORF">IW15_16585</name>
</gene>
<dbReference type="PANTHER" id="PTHR12558">
    <property type="entry name" value="CELL DIVISION CYCLE 16,23,27"/>
    <property type="match status" value="1"/>
</dbReference>
<proteinExistence type="predicted"/>
<dbReference type="EMBL" id="JPRH01000007">
    <property type="protein sequence ID" value="KFF11359.1"/>
    <property type="molecule type" value="Genomic_DNA"/>
</dbReference>
<dbReference type="InterPro" id="IPR019734">
    <property type="entry name" value="TPR_rpt"/>
</dbReference>
<evidence type="ECO:0000256" key="1">
    <source>
        <dbReference type="PROSITE-ProRule" id="PRU00339"/>
    </source>
</evidence>
<dbReference type="SUPFAM" id="SSF48452">
    <property type="entry name" value="TPR-like"/>
    <property type="match status" value="1"/>
</dbReference>
<dbReference type="RefSeq" id="WP_034713368.1">
    <property type="nucleotide sequence ID" value="NZ_JPRH01000007.1"/>
</dbReference>
<dbReference type="Pfam" id="PF13174">
    <property type="entry name" value="TPR_6"/>
    <property type="match status" value="2"/>
</dbReference>
<accession>A0A086A3U5</accession>
<feature type="repeat" description="TPR" evidence="1">
    <location>
        <begin position="155"/>
        <end position="188"/>
    </location>
</feature>
<evidence type="ECO:0000313" key="2">
    <source>
        <dbReference type="EMBL" id="KFF11359.1"/>
    </source>
</evidence>
<protein>
    <submittedName>
        <fullName evidence="2">Uncharacterized protein</fullName>
    </submittedName>
</protein>
<dbReference type="eggNOG" id="COG0457">
    <property type="taxonomic scope" value="Bacteria"/>
</dbReference>
<dbReference type="Proteomes" id="UP000028705">
    <property type="component" value="Unassembled WGS sequence"/>
</dbReference>
<sequence>MKIGLPLLFMVCIFNNATAQKADIDKEKLLGYYETQRYADAAQYLQNIYPENTQDIKALTQMAYCNMMAGKLQEAEKNYLKVNAIEPSNLPVLFSLAHINSRRKNAAKAKSYLQQIIQLDSLNFNAYKQLAVFEDKPETKLSYLKKANTLNPADPDAAYDLAMLYRDLRQYQQGYDVLKTAIVADPENFTLQQSQLSLANQLGKYQEVVETGEKLMKVNADPNVMNDMGQAYFYLKDYQKCISFYSMLEALDIQNEGTLYYMALSYRELKEYDKAALYAQKTIDEAVSDHISVYYAALAGIYEAKNQFPDALVAYKRGLTFTTSNVIYYRLGILYDLNLKQPKNAVSYYTMYLKNKPDPEKETEQIKYAQSRIAALTNPKEVR</sequence>
<dbReference type="InterPro" id="IPR011990">
    <property type="entry name" value="TPR-like_helical_dom_sf"/>
</dbReference>
<dbReference type="Gene3D" id="1.25.40.10">
    <property type="entry name" value="Tetratricopeptide repeat domain"/>
    <property type="match status" value="3"/>
</dbReference>
<comment type="caution">
    <text evidence="2">The sequence shown here is derived from an EMBL/GenBank/DDBJ whole genome shotgun (WGS) entry which is preliminary data.</text>
</comment>